<sequence length="875" mass="100059">MYPSSRQTSKTYAHHEFSDASEVPYVHVSNLGEGQTATVDKVTERDTNAVYARKTWRISFRNQRQSVKTVVKQQFEDEIFITRQMGGWRDHFVHVLCSYSTPEGYSMILSPAADEGNLVTYLEHYLSIPDATVRATMERVLYNAFGCLASGLAHMHANRIRHRDIKPQNILIHRGTVLYADFGVARNYSGDAQTATEDYPGPFTRKYCAPEVSGYAAGDKRTWKSDVFSLGCVFLYMYAALMPDRELESIVQNRFYEQVERIQSVLQLFEHAREVVECMKGMLQYDQHNRPSADEVVLRLKMRQEKYLCVRCRDHAGNSYPESTKTLSMNSSTLSEQSFMVLNSRTRRGTPAYDRSSECLTDLVMQVSRLRSRRYIDAKTHSQSLLTTPKSDTSTPRSMAGTIVKKYIVPATTTALSYYGIHRRKVLHSTQDDAAMSTKSDKNVALNKSFQYIYEDDIYEWTGLPVVGMGIRLVKRKPYGSLFHSLRVFPVVPSIHEQSMQILTGTVPEIQRLIASGELHPYVQDPEGCNLLHAATRLCRPDIMLLLLAHGVSAPTDESYMTLTHLVTENEQYLPAADAIEYFRALFQIPQYEIDFSPATDNMIFMLLWRRDVVAWLFHNGPSYSSVDEESLHEFCLRATLRRLPLTLFRDGLETARSELLQYVAPVDIQSRLRSNNISVIDDLFFGTVSLWDNIEGYDGYDPDEDEIESDYAWTIGALWLSVLAHFGIDIPSWIVHELSLHPNHLLNDMPCHSSLEVVIPWTTYYGLRRRFLVGRVSPGDDRADDEGENGEVEHTGVSLSETCGYMLGWDVADAVEADLLVDEFWPLVLMCDDGEWPVFDESKDNELAREVRERKKEREIRKKVHLRTPGAWLE</sequence>
<proteinExistence type="predicted"/>
<keyword evidence="2" id="KW-0418">Kinase</keyword>
<dbReference type="Pfam" id="PF00069">
    <property type="entry name" value="Pkinase"/>
    <property type="match status" value="1"/>
</dbReference>
<dbReference type="GO" id="GO:0044773">
    <property type="term" value="P:mitotic DNA damage checkpoint signaling"/>
    <property type="evidence" value="ECO:0007669"/>
    <property type="project" value="TreeGrafter"/>
</dbReference>
<dbReference type="PROSITE" id="PS50011">
    <property type="entry name" value="PROTEIN_KINASE_DOM"/>
    <property type="match status" value="1"/>
</dbReference>
<evidence type="ECO:0000259" key="1">
    <source>
        <dbReference type="PROSITE" id="PS50011"/>
    </source>
</evidence>
<dbReference type="STRING" id="97972.A0A2V1E2S3"/>
<dbReference type="GO" id="GO:0004674">
    <property type="term" value="F:protein serine/threonine kinase activity"/>
    <property type="evidence" value="ECO:0007669"/>
    <property type="project" value="TreeGrafter"/>
</dbReference>
<dbReference type="InterPro" id="IPR000719">
    <property type="entry name" value="Prot_kinase_dom"/>
</dbReference>
<dbReference type="AlphaFoldDB" id="A0A2V1E2S3"/>
<evidence type="ECO:0000313" key="2">
    <source>
        <dbReference type="EMBL" id="PVI04828.1"/>
    </source>
</evidence>
<dbReference type="PANTHER" id="PTHR44167:SF24">
    <property type="entry name" value="SERINE_THREONINE-PROTEIN KINASE CHK2"/>
    <property type="match status" value="1"/>
</dbReference>
<dbReference type="GO" id="GO:0005524">
    <property type="term" value="F:ATP binding"/>
    <property type="evidence" value="ECO:0007669"/>
    <property type="project" value="InterPro"/>
</dbReference>
<dbReference type="SUPFAM" id="SSF56112">
    <property type="entry name" value="Protein kinase-like (PK-like)"/>
    <property type="match status" value="1"/>
</dbReference>
<dbReference type="Gene3D" id="1.10.510.10">
    <property type="entry name" value="Transferase(Phosphotransferase) domain 1"/>
    <property type="match status" value="1"/>
</dbReference>
<dbReference type="PANTHER" id="PTHR44167">
    <property type="entry name" value="OVARIAN-SPECIFIC SERINE/THREONINE-PROTEIN KINASE LOK-RELATED"/>
    <property type="match status" value="1"/>
</dbReference>
<dbReference type="Proteomes" id="UP000244855">
    <property type="component" value="Unassembled WGS sequence"/>
</dbReference>
<dbReference type="CDD" id="cd00180">
    <property type="entry name" value="PKc"/>
    <property type="match status" value="1"/>
</dbReference>
<organism evidence="2 3">
    <name type="scientific">Periconia macrospinosa</name>
    <dbReference type="NCBI Taxonomy" id="97972"/>
    <lineage>
        <taxon>Eukaryota</taxon>
        <taxon>Fungi</taxon>
        <taxon>Dikarya</taxon>
        <taxon>Ascomycota</taxon>
        <taxon>Pezizomycotina</taxon>
        <taxon>Dothideomycetes</taxon>
        <taxon>Pleosporomycetidae</taxon>
        <taxon>Pleosporales</taxon>
        <taxon>Massarineae</taxon>
        <taxon>Periconiaceae</taxon>
        <taxon>Periconia</taxon>
    </lineage>
</organism>
<dbReference type="EMBL" id="KZ805318">
    <property type="protein sequence ID" value="PVI04828.1"/>
    <property type="molecule type" value="Genomic_DNA"/>
</dbReference>
<dbReference type="SMART" id="SM00220">
    <property type="entry name" value="S_TKc"/>
    <property type="match status" value="1"/>
</dbReference>
<name>A0A2V1E2S3_9PLEO</name>
<dbReference type="InterPro" id="IPR008271">
    <property type="entry name" value="Ser/Thr_kinase_AS"/>
</dbReference>
<dbReference type="Gene3D" id="3.30.200.20">
    <property type="entry name" value="Phosphorylase Kinase, domain 1"/>
    <property type="match status" value="1"/>
</dbReference>
<accession>A0A2V1E2S3</accession>
<protein>
    <submittedName>
        <fullName evidence="2">Kinase-like protein</fullName>
    </submittedName>
</protein>
<dbReference type="PROSITE" id="PS00108">
    <property type="entry name" value="PROTEIN_KINASE_ST"/>
    <property type="match status" value="1"/>
</dbReference>
<evidence type="ECO:0000313" key="3">
    <source>
        <dbReference type="Proteomes" id="UP000244855"/>
    </source>
</evidence>
<feature type="domain" description="Protein kinase" evidence="1">
    <location>
        <begin position="25"/>
        <end position="308"/>
    </location>
</feature>
<keyword evidence="2" id="KW-0808">Transferase</keyword>
<dbReference type="GO" id="GO:0005634">
    <property type="term" value="C:nucleus"/>
    <property type="evidence" value="ECO:0007669"/>
    <property type="project" value="TreeGrafter"/>
</dbReference>
<dbReference type="OrthoDB" id="4062651at2759"/>
<gene>
    <name evidence="2" type="ORF">DM02DRAFT_725518</name>
</gene>
<reference evidence="2 3" key="1">
    <citation type="journal article" date="2018" name="Sci. Rep.">
        <title>Comparative genomics provides insights into the lifestyle and reveals functional heterogeneity of dark septate endophytic fungi.</title>
        <authorList>
            <person name="Knapp D.G."/>
            <person name="Nemeth J.B."/>
            <person name="Barry K."/>
            <person name="Hainaut M."/>
            <person name="Henrissat B."/>
            <person name="Johnson J."/>
            <person name="Kuo A."/>
            <person name="Lim J.H.P."/>
            <person name="Lipzen A."/>
            <person name="Nolan M."/>
            <person name="Ohm R.A."/>
            <person name="Tamas L."/>
            <person name="Grigoriev I.V."/>
            <person name="Spatafora J.W."/>
            <person name="Nagy L.G."/>
            <person name="Kovacs G.M."/>
        </authorList>
    </citation>
    <scope>NUCLEOTIDE SEQUENCE [LARGE SCALE GENOMIC DNA]</scope>
    <source>
        <strain evidence="2 3">DSE2036</strain>
    </source>
</reference>
<keyword evidence="3" id="KW-1185">Reference proteome</keyword>
<dbReference type="InterPro" id="IPR011009">
    <property type="entry name" value="Kinase-like_dom_sf"/>
</dbReference>